<reference evidence="1 2" key="1">
    <citation type="journal article" date="2009" name="Stand. Genomic Sci.">
        <title>Complete genome sequence of Pirellula staleyi type strain (ATCC 27377).</title>
        <authorList>
            <person name="Clum A."/>
            <person name="Tindall B.J."/>
            <person name="Sikorski J."/>
            <person name="Ivanova N."/>
            <person name="Mavrommatis K."/>
            <person name="Lucas S."/>
            <person name="Glavina del Rio T."/>
            <person name="Nolan M."/>
            <person name="Chen F."/>
            <person name="Tice H."/>
            <person name="Pitluck S."/>
            <person name="Cheng J.F."/>
            <person name="Chertkov O."/>
            <person name="Brettin T."/>
            <person name="Han C."/>
            <person name="Detter J.C."/>
            <person name="Kuske C."/>
            <person name="Bruce D."/>
            <person name="Goodwin L."/>
            <person name="Ovchinikova G."/>
            <person name="Pati A."/>
            <person name="Mikhailova N."/>
            <person name="Chen A."/>
            <person name="Palaniappan K."/>
            <person name="Land M."/>
            <person name="Hauser L."/>
            <person name="Chang Y.J."/>
            <person name="Jeffries C.D."/>
            <person name="Chain P."/>
            <person name="Rohde M."/>
            <person name="Goker M."/>
            <person name="Bristow J."/>
            <person name="Eisen J.A."/>
            <person name="Markowitz V."/>
            <person name="Hugenholtz P."/>
            <person name="Kyrpides N.C."/>
            <person name="Klenk H.P."/>
            <person name="Lapidus A."/>
        </authorList>
    </citation>
    <scope>NUCLEOTIDE SEQUENCE [LARGE SCALE GENOMIC DNA]</scope>
    <source>
        <strain evidence="2">ATCC 27377 / DSM 6068 / ICPB 4128</strain>
    </source>
</reference>
<name>D2R487_PIRSD</name>
<evidence type="ECO:0000313" key="1">
    <source>
        <dbReference type="EMBL" id="ADB15235.1"/>
    </source>
</evidence>
<dbReference type="eggNOG" id="ENOG502Z9TR">
    <property type="taxonomic scope" value="Bacteria"/>
</dbReference>
<sequence length="573" mass="64181">MKPSGASDLMLEIPIRHRQLRAPREDRSVLFDPPAEQATALLAANREKWKALEASGDALHQQLVRLAREARSELVDQAVAYTSVYRSVATLPDGNTAPILLSGHQPNLFHPGVWLKNFALSTLGKLTGGIAINLVVDNDTLRSASIAVPRETSSDAAPDVPPQHDVTVAQVPIDTPSTEIPFEERRLQDRQLFDSFASRTGDLLAPLLPQQADDAIVHRLWPYAMAAADRAGVDGRLGLILAEARHRFEQDLGLETLELPLSVVANFDSFREFALLILTSIESFQNVYNRSLAEYRKANRIRSRSHPVPDLVVDGDWLETPFWIWTSAAPLRRRLFMRRTASGIELSDRASIREILPLERENYSASISAWKLLEARGIKIRPRALVTTMFARICLSDLFLHGIGGAKYDELTDALVRRYLRLDPPAYLTCTATTHLPVARDIESPAKISQSIASLTNLMREIHYRGERFVLLPGREAPPESAELTALARKKMMVLEAGLAAGWNRTWHEKLVQLNHSLAAGLAPHERQLAQERSQLVHALKESKVWKSREYSFVIFPSTILQEVLLDFCKRLS</sequence>
<dbReference type="AlphaFoldDB" id="D2R487"/>
<dbReference type="Proteomes" id="UP000001887">
    <property type="component" value="Chromosome"/>
</dbReference>
<protein>
    <submittedName>
        <fullName evidence="1">Uncharacterized protein</fullName>
    </submittedName>
</protein>
<proteinExistence type="predicted"/>
<dbReference type="HOGENOM" id="CLU_515513_0_0_0"/>
<accession>D2R487</accession>
<dbReference type="KEGG" id="psl:Psta_0548"/>
<evidence type="ECO:0000313" key="2">
    <source>
        <dbReference type="Proteomes" id="UP000001887"/>
    </source>
</evidence>
<dbReference type="OrthoDB" id="255440at2"/>
<keyword evidence="2" id="KW-1185">Reference proteome</keyword>
<dbReference type="STRING" id="530564.Psta_0548"/>
<organism evidence="1 2">
    <name type="scientific">Pirellula staleyi (strain ATCC 27377 / DSM 6068 / ICPB 4128)</name>
    <name type="common">Pirella staleyi</name>
    <dbReference type="NCBI Taxonomy" id="530564"/>
    <lineage>
        <taxon>Bacteria</taxon>
        <taxon>Pseudomonadati</taxon>
        <taxon>Planctomycetota</taxon>
        <taxon>Planctomycetia</taxon>
        <taxon>Pirellulales</taxon>
        <taxon>Pirellulaceae</taxon>
        <taxon>Pirellula</taxon>
    </lineage>
</organism>
<dbReference type="EMBL" id="CP001848">
    <property type="protein sequence ID" value="ADB15235.1"/>
    <property type="molecule type" value="Genomic_DNA"/>
</dbReference>
<gene>
    <name evidence="1" type="ordered locus">Psta_0548</name>
</gene>